<reference evidence="1" key="1">
    <citation type="submission" date="2022-08" db="EMBL/GenBank/DDBJ databases">
        <title>Alicyclobacillus fastidiosus DSM 17978, complete genome.</title>
        <authorList>
            <person name="Wang Q."/>
            <person name="Cai R."/>
            <person name="Wang Z."/>
        </authorList>
    </citation>
    <scope>NUCLEOTIDE SEQUENCE</scope>
    <source>
        <strain evidence="1">DSM 17978</strain>
    </source>
</reference>
<dbReference type="RefSeq" id="WP_268006648.1">
    <property type="nucleotide sequence ID" value="NZ_CP104067.1"/>
</dbReference>
<proteinExistence type="predicted"/>
<accession>A0ABY6ZIM1</accession>
<dbReference type="Pfam" id="PF10720">
    <property type="entry name" value="DUF2515"/>
    <property type="match status" value="1"/>
</dbReference>
<dbReference type="InterPro" id="IPR019658">
    <property type="entry name" value="DUF2515"/>
</dbReference>
<protein>
    <submittedName>
        <fullName evidence="1">DUF2515 domain-containing protein</fullName>
    </submittedName>
</protein>
<organism evidence="1 2">
    <name type="scientific">Alicyclobacillus fastidiosus</name>
    <dbReference type="NCBI Taxonomy" id="392011"/>
    <lineage>
        <taxon>Bacteria</taxon>
        <taxon>Bacillati</taxon>
        <taxon>Bacillota</taxon>
        <taxon>Bacilli</taxon>
        <taxon>Bacillales</taxon>
        <taxon>Alicyclobacillaceae</taxon>
        <taxon>Alicyclobacillus</taxon>
    </lineage>
</organism>
<keyword evidence="2" id="KW-1185">Reference proteome</keyword>
<evidence type="ECO:0000313" key="2">
    <source>
        <dbReference type="Proteomes" id="UP001164761"/>
    </source>
</evidence>
<name>A0ABY6ZIM1_9BACL</name>
<evidence type="ECO:0000313" key="1">
    <source>
        <dbReference type="EMBL" id="WAH42773.1"/>
    </source>
</evidence>
<gene>
    <name evidence="1" type="ORF">NZD89_04900</name>
</gene>
<dbReference type="EMBL" id="CP104067">
    <property type="protein sequence ID" value="WAH42773.1"/>
    <property type="molecule type" value="Genomic_DNA"/>
</dbReference>
<dbReference type="Proteomes" id="UP001164761">
    <property type="component" value="Chromosome"/>
</dbReference>
<sequence length="392" mass="44517">MLQSLMNRAKLLWLMTAGRDRKKVLHLVSTLAKSAKDEELVAMSVADRAVVEEILETTGEHNRNNLTRTAAYLRFYRARPEVHWAFLAHMVSRNGGFSMTDVKGEWFSRIAATAQHTRFFEFLERANWLIFGDAYPQLLLYEKCESLGRDLTHLLPALGVSRFMRPIWKTFLQTKDSSLLTHALIINEQNFIQSRVIESPNYDDEVIFTLEFQTQAVLGLNQVLFPYRDRVTSAPRLAGAPVSQFASLDARIETGKKLYSILFRDPTIHRAILDFASSTEHTGSRADYWPHVFTCDGRGGALAEHYSPCFLQSPEPGRRIYSPRLRDVWGDVKHPAAERGDWFVDMSSTVHLFTPDATAPRDFTPQYAEAGVTVEHIILAKEKLGALAKPFA</sequence>